<keyword evidence="4 5" id="KW-0472">Membrane</keyword>
<name>A0A7H9B5I2_ZYGMR</name>
<dbReference type="KEGG" id="zmk:HG535_0F01370"/>
<feature type="transmembrane region" description="Helical" evidence="5">
    <location>
        <begin position="327"/>
        <end position="348"/>
    </location>
</feature>
<comment type="subcellular location">
    <subcellularLocation>
        <location evidence="1">Membrane</location>
    </subcellularLocation>
    <subcellularLocation>
        <location evidence="5">Mitochondrion inner membrane</location>
        <topology evidence="5">Multi-pass membrane protein</topology>
    </subcellularLocation>
</comment>
<dbReference type="RefSeq" id="XP_037145352.1">
    <property type="nucleotide sequence ID" value="XM_037289457.1"/>
</dbReference>
<dbReference type="OrthoDB" id="10040024at2759"/>
<gene>
    <name evidence="6" type="ORF">HG535_0F01370</name>
</gene>
<evidence type="ECO:0000313" key="7">
    <source>
        <dbReference type="Proteomes" id="UP000509704"/>
    </source>
</evidence>
<dbReference type="AlphaFoldDB" id="A0A7H9B5I2"/>
<dbReference type="InterPro" id="IPR002994">
    <property type="entry name" value="Surf1/Shy1"/>
</dbReference>
<keyword evidence="2 5" id="KW-0812">Transmembrane</keyword>
<accession>A0A7H9B5I2</accession>
<evidence type="ECO:0000256" key="5">
    <source>
        <dbReference type="RuleBase" id="RU363076"/>
    </source>
</evidence>
<keyword evidence="5" id="KW-0496">Mitochondrion</keyword>
<organism evidence="6 7">
    <name type="scientific">Zygotorulaspora mrakii</name>
    <name type="common">Zygosaccharomyces mrakii</name>
    <dbReference type="NCBI Taxonomy" id="42260"/>
    <lineage>
        <taxon>Eukaryota</taxon>
        <taxon>Fungi</taxon>
        <taxon>Dikarya</taxon>
        <taxon>Ascomycota</taxon>
        <taxon>Saccharomycotina</taxon>
        <taxon>Saccharomycetes</taxon>
        <taxon>Saccharomycetales</taxon>
        <taxon>Saccharomycetaceae</taxon>
        <taxon>Zygotorulaspora</taxon>
    </lineage>
</organism>
<evidence type="ECO:0000256" key="3">
    <source>
        <dbReference type="ARBA" id="ARBA00022989"/>
    </source>
</evidence>
<dbReference type="Pfam" id="PF02104">
    <property type="entry name" value="SURF1"/>
    <property type="match status" value="1"/>
</dbReference>
<dbReference type="GO" id="GO:0005743">
    <property type="term" value="C:mitochondrial inner membrane"/>
    <property type="evidence" value="ECO:0007669"/>
    <property type="project" value="UniProtKB-SubCell"/>
</dbReference>
<keyword evidence="3 5" id="KW-1133">Transmembrane helix</keyword>
<protein>
    <recommendedName>
        <fullName evidence="5">SURF1-like protein</fullName>
    </recommendedName>
</protein>
<reference evidence="6 7" key="1">
    <citation type="submission" date="2020-07" db="EMBL/GenBank/DDBJ databases">
        <title>The yeast mating-type switching endonuclease HO is a domesticated member of an unorthodox homing genetic element family.</title>
        <authorList>
            <person name="Coughlan A.Y."/>
            <person name="Lombardi L."/>
            <person name="Braun-Galleani S."/>
            <person name="Martos A.R."/>
            <person name="Galeote V."/>
            <person name="Bigey F."/>
            <person name="Dequin S."/>
            <person name="Byrne K.P."/>
            <person name="Wolfe K.H."/>
        </authorList>
    </citation>
    <scope>NUCLEOTIDE SEQUENCE [LARGE SCALE GENOMIC DNA]</scope>
    <source>
        <strain evidence="6 7">NRRL Y-6702</strain>
    </source>
</reference>
<dbReference type="PROSITE" id="PS50895">
    <property type="entry name" value="SURF1"/>
    <property type="match status" value="1"/>
</dbReference>
<keyword evidence="7" id="KW-1185">Reference proteome</keyword>
<dbReference type="PANTHER" id="PTHR23427:SF2">
    <property type="entry name" value="SURFEIT LOCUS PROTEIN 1"/>
    <property type="match status" value="1"/>
</dbReference>
<comment type="similarity">
    <text evidence="5">Belongs to the SURF1 family.</text>
</comment>
<dbReference type="GO" id="GO:0033617">
    <property type="term" value="P:mitochondrial respiratory chain complex IV assembly"/>
    <property type="evidence" value="ECO:0007669"/>
    <property type="project" value="TreeGrafter"/>
</dbReference>
<dbReference type="Proteomes" id="UP000509704">
    <property type="component" value="Chromosome 6"/>
</dbReference>
<dbReference type="EMBL" id="CP058609">
    <property type="protein sequence ID" value="QLG73626.1"/>
    <property type="molecule type" value="Genomic_DNA"/>
</dbReference>
<dbReference type="InterPro" id="IPR045214">
    <property type="entry name" value="Surf1/Surf4"/>
</dbReference>
<dbReference type="CDD" id="cd06662">
    <property type="entry name" value="SURF1"/>
    <property type="match status" value="1"/>
</dbReference>
<evidence type="ECO:0000256" key="4">
    <source>
        <dbReference type="ARBA" id="ARBA00023136"/>
    </source>
</evidence>
<dbReference type="GeneID" id="59237385"/>
<sequence length="374" mass="43141">MVPLHRGSLVSSVRLSGLSLLKRSLKRTVVTSTVDWKPIKSTRTPNEEESKGKGHGKKIVLGLMFAMPIISFYLGTWQVRRLEWKTKLIAKCESRLAYDPTPLPKRFAPEMCENWEYRRVTLKGTFLHEEEMFVGPRVRNGVKGYILFTPFIRKDTGEKLLIERGWVSEDKAVPTSRSLQHLSLPRGDNVELMCLVRAPHPRGTFQWEKSDKNSRLWQVADIYEMAESSGCPPIHLQAIYDMKDHYWPESNKEIEHDSQASNSTSSRWNFWPQNTAANVNSTDEKSLRFTSEEPDLKDGLEFNEWQFRNAGVPIGKVPKIDLKNNHLQYLVTWYGLSLLSSVFLFVALRKYRKGSGVSQAQVKKDKLRHAKKFM</sequence>
<evidence type="ECO:0000313" key="6">
    <source>
        <dbReference type="EMBL" id="QLG73626.1"/>
    </source>
</evidence>
<dbReference type="PANTHER" id="PTHR23427">
    <property type="entry name" value="SURFEIT LOCUS PROTEIN"/>
    <property type="match status" value="1"/>
</dbReference>
<proteinExistence type="inferred from homology"/>
<comment type="function">
    <text evidence="5">Probably involved in the biogenesis of the COX complex.</text>
</comment>
<keyword evidence="5" id="KW-0999">Mitochondrion inner membrane</keyword>
<evidence type="ECO:0000256" key="2">
    <source>
        <dbReference type="ARBA" id="ARBA00022692"/>
    </source>
</evidence>
<comment type="caution">
    <text evidence="5">Lacks conserved residue(s) required for the propagation of feature annotation.</text>
</comment>
<evidence type="ECO:0000256" key="1">
    <source>
        <dbReference type="ARBA" id="ARBA00004370"/>
    </source>
</evidence>